<keyword evidence="2" id="KW-0808">Transferase</keyword>
<dbReference type="PANTHER" id="PTHR43685:SF2">
    <property type="entry name" value="GLYCOSYLTRANSFERASE 2-LIKE DOMAIN-CONTAINING PROTEIN"/>
    <property type="match status" value="1"/>
</dbReference>
<evidence type="ECO:0000259" key="1">
    <source>
        <dbReference type="Pfam" id="PF00535"/>
    </source>
</evidence>
<dbReference type="OrthoDB" id="9802649at2"/>
<dbReference type="AlphaFoldDB" id="A0A398D080"/>
<protein>
    <submittedName>
        <fullName evidence="2">Glycosyltransferase family 2 protein</fullName>
    </submittedName>
</protein>
<dbReference type="InterPro" id="IPR029044">
    <property type="entry name" value="Nucleotide-diphossugar_trans"/>
</dbReference>
<proteinExistence type="predicted"/>
<dbReference type="Pfam" id="PF00535">
    <property type="entry name" value="Glycos_transf_2"/>
    <property type="match status" value="1"/>
</dbReference>
<evidence type="ECO:0000313" key="2">
    <source>
        <dbReference type="EMBL" id="RIE07900.1"/>
    </source>
</evidence>
<feature type="domain" description="Glycosyltransferase 2-like" evidence="1">
    <location>
        <begin position="20"/>
        <end position="157"/>
    </location>
</feature>
<dbReference type="SUPFAM" id="SSF53448">
    <property type="entry name" value="Nucleotide-diphospho-sugar transferases"/>
    <property type="match status" value="1"/>
</dbReference>
<name>A0A398D080_9BACT</name>
<dbReference type="InterPro" id="IPR050834">
    <property type="entry name" value="Glycosyltransf_2"/>
</dbReference>
<comment type="caution">
    <text evidence="2">The sequence shown here is derived from an EMBL/GenBank/DDBJ whole genome shotgun (WGS) entry which is preliminary data.</text>
</comment>
<dbReference type="GO" id="GO:0016740">
    <property type="term" value="F:transferase activity"/>
    <property type="evidence" value="ECO:0007669"/>
    <property type="project" value="UniProtKB-KW"/>
</dbReference>
<dbReference type="CDD" id="cd04196">
    <property type="entry name" value="GT_2_like_d"/>
    <property type="match status" value="1"/>
</dbReference>
<dbReference type="Proteomes" id="UP000266489">
    <property type="component" value="Unassembled WGS sequence"/>
</dbReference>
<reference evidence="2 3" key="1">
    <citation type="submission" date="2018-09" db="EMBL/GenBank/DDBJ databases">
        <title>Discovery and Ecogenomic Context for Candidatus Cryosericales, a Global Caldiserica Order Active in Thawing Permafrost.</title>
        <authorList>
            <person name="Martinez M.A."/>
            <person name="Woodcroft B.J."/>
            <person name="Ignacio Espinoza J.C."/>
            <person name="Zayed A."/>
            <person name="Singleton C.M."/>
            <person name="Boyd J."/>
            <person name="Li Y.-F."/>
            <person name="Purvine S."/>
            <person name="Maughan H."/>
            <person name="Hodgkins S.B."/>
            <person name="Anderson D."/>
            <person name="Sederholm M."/>
            <person name="Temperton B."/>
            <person name="Saleska S.R."/>
            <person name="Tyson G.W."/>
            <person name="Rich V.I."/>
        </authorList>
    </citation>
    <scope>NUCLEOTIDE SEQUENCE [LARGE SCALE GENOMIC DNA]</scope>
    <source>
        <strain evidence="2 3">SMC5</strain>
    </source>
</reference>
<dbReference type="InterPro" id="IPR001173">
    <property type="entry name" value="Glyco_trans_2-like"/>
</dbReference>
<gene>
    <name evidence="2" type="ORF">SMC5_08705</name>
</gene>
<accession>A0A398D080</accession>
<organism evidence="2 3">
    <name type="scientific">Candidatus Cryosericum odellii</name>
    <dbReference type="NCBI Taxonomy" id="2290917"/>
    <lineage>
        <taxon>Bacteria</taxon>
        <taxon>Pseudomonadati</taxon>
        <taxon>Caldisericota/Cryosericota group</taxon>
        <taxon>Candidatus Cryosericota</taxon>
        <taxon>Candidatus Cryosericia</taxon>
        <taxon>Candidatus Cryosericales</taxon>
        <taxon>Candidatus Cryosericaceae</taxon>
        <taxon>Candidatus Cryosericum</taxon>
    </lineage>
</organism>
<sequence length="333" mass="36798">MCQVKEVRNNGADVTSSDVSIVLATHNGVRWLPDLLTSLGRQTLAPARLSILDDASTDGTWELVRDAAMPAGQTVVGRQESNVGAVRTFERLLSMVDTEYFALCDQDDVWLPDKLEKSLSLLESSGADLVYTDLRVVREDLSELAPSMWRLSNIVSVAGRALIPLILKNSITGCTVVGRTSMLKKALPFPPGIPMHDWWLGLVAACGNGVAPLPEVTVLYRQHGGSEVGAARFGYRGLRSRLDRGGTMLGTYLRDRLDARLALIDGLQERGLMSRQSFLTWFYRRTPLVRFLLNLVYLFYTATHARVLGFRNLVVDWFLTCLPLGSSRKGVTA</sequence>
<dbReference type="Gene3D" id="3.90.550.10">
    <property type="entry name" value="Spore Coat Polysaccharide Biosynthesis Protein SpsA, Chain A"/>
    <property type="match status" value="1"/>
</dbReference>
<dbReference type="PANTHER" id="PTHR43685">
    <property type="entry name" value="GLYCOSYLTRANSFERASE"/>
    <property type="match status" value="1"/>
</dbReference>
<dbReference type="EMBL" id="QXIU01000212">
    <property type="protein sequence ID" value="RIE07900.1"/>
    <property type="molecule type" value="Genomic_DNA"/>
</dbReference>
<evidence type="ECO:0000313" key="3">
    <source>
        <dbReference type="Proteomes" id="UP000266489"/>
    </source>
</evidence>